<comment type="caution">
    <text evidence="2">The sequence shown here is derived from an EMBL/GenBank/DDBJ whole genome shotgun (WGS) entry which is preliminary data.</text>
</comment>
<reference evidence="2 3" key="1">
    <citation type="journal article" date="2014" name="Int. J. Syst. Evol. Microbiol.">
        <title>Complete genome sequence of Corynebacterium casei LMG S-19264T (=DSM 44701T), isolated from a smear-ripened cheese.</title>
        <authorList>
            <consortium name="US DOE Joint Genome Institute (JGI-PGF)"/>
            <person name="Walter F."/>
            <person name="Albersmeier A."/>
            <person name="Kalinowski J."/>
            <person name="Ruckert C."/>
        </authorList>
    </citation>
    <scope>NUCLEOTIDE SEQUENCE [LARGE SCALE GENOMIC DNA]</scope>
    <source>
        <strain evidence="2 3">CGMCC 1.9161</strain>
    </source>
</reference>
<evidence type="ECO:0000259" key="1">
    <source>
        <dbReference type="Pfam" id="PF08241"/>
    </source>
</evidence>
<accession>A0A917QC57</accession>
<dbReference type="Proteomes" id="UP000600449">
    <property type="component" value="Unassembled WGS sequence"/>
</dbReference>
<proteinExistence type="predicted"/>
<sequence length="260" mass="28468">MTLDVVALRAFYDSPLGETARRFVGRALADFLAPVAGASVMGIGYPGPYLEAARGRAERVLAFMPAAQGVEPWPRDVRPAACLADSLMLPLPDGCMDRVLIVHALESSEDPDELFYEVWRVLAPGGRLAVVAPNRGGLWARMDVTPFGHGQPFSRGQLKALMRRTLFTPESWTETLYVPPLASPMLRGSAGAFERIGTRLNLPFAGLHVVEATKQLHRPLMVRQTRRGTRFIPVLVPQANGAATSRWAAQRRLSSARSSR</sequence>
<organism evidence="2 3">
    <name type="scientific">Salinarimonas ramus</name>
    <dbReference type="NCBI Taxonomy" id="690164"/>
    <lineage>
        <taxon>Bacteria</taxon>
        <taxon>Pseudomonadati</taxon>
        <taxon>Pseudomonadota</taxon>
        <taxon>Alphaproteobacteria</taxon>
        <taxon>Hyphomicrobiales</taxon>
        <taxon>Salinarimonadaceae</taxon>
        <taxon>Salinarimonas</taxon>
    </lineage>
</organism>
<dbReference type="AlphaFoldDB" id="A0A917QC57"/>
<protein>
    <submittedName>
        <fullName evidence="2">Methyltransferase type 11</fullName>
    </submittedName>
</protein>
<dbReference type="RefSeq" id="WP_188914219.1">
    <property type="nucleotide sequence ID" value="NZ_BMMF01000009.1"/>
</dbReference>
<dbReference type="GO" id="GO:0032259">
    <property type="term" value="P:methylation"/>
    <property type="evidence" value="ECO:0007669"/>
    <property type="project" value="UniProtKB-KW"/>
</dbReference>
<dbReference type="InterPro" id="IPR013216">
    <property type="entry name" value="Methyltransf_11"/>
</dbReference>
<dbReference type="SUPFAM" id="SSF53335">
    <property type="entry name" value="S-adenosyl-L-methionine-dependent methyltransferases"/>
    <property type="match status" value="1"/>
</dbReference>
<evidence type="ECO:0000313" key="3">
    <source>
        <dbReference type="Proteomes" id="UP000600449"/>
    </source>
</evidence>
<gene>
    <name evidence="2" type="ORF">GCM10011322_31730</name>
</gene>
<dbReference type="EMBL" id="BMMF01000009">
    <property type="protein sequence ID" value="GGK42216.1"/>
    <property type="molecule type" value="Genomic_DNA"/>
</dbReference>
<name>A0A917QC57_9HYPH</name>
<evidence type="ECO:0000313" key="2">
    <source>
        <dbReference type="EMBL" id="GGK42216.1"/>
    </source>
</evidence>
<dbReference type="GO" id="GO:0008757">
    <property type="term" value="F:S-adenosylmethionine-dependent methyltransferase activity"/>
    <property type="evidence" value="ECO:0007669"/>
    <property type="project" value="InterPro"/>
</dbReference>
<keyword evidence="2" id="KW-0808">Transferase</keyword>
<dbReference type="Pfam" id="PF08241">
    <property type="entry name" value="Methyltransf_11"/>
    <property type="match status" value="1"/>
</dbReference>
<keyword evidence="3" id="KW-1185">Reference proteome</keyword>
<dbReference type="InterPro" id="IPR029063">
    <property type="entry name" value="SAM-dependent_MTases_sf"/>
</dbReference>
<feature type="domain" description="Methyltransferase type 11" evidence="1">
    <location>
        <begin position="44"/>
        <end position="129"/>
    </location>
</feature>
<keyword evidence="2" id="KW-0489">Methyltransferase</keyword>
<dbReference type="Gene3D" id="3.40.50.150">
    <property type="entry name" value="Vaccinia Virus protein VP39"/>
    <property type="match status" value="1"/>
</dbReference>